<name>A0A7X9FU33_9DELT</name>
<comment type="caution">
    <text evidence="1">The sequence shown here is derived from an EMBL/GenBank/DDBJ whole genome shotgun (WGS) entry which is preliminary data.</text>
</comment>
<evidence type="ECO:0000313" key="2">
    <source>
        <dbReference type="Proteomes" id="UP000524246"/>
    </source>
</evidence>
<dbReference type="InterPro" id="IPR019734">
    <property type="entry name" value="TPR_rpt"/>
</dbReference>
<dbReference type="EMBL" id="JAAZON010000655">
    <property type="protein sequence ID" value="NMC64356.1"/>
    <property type="molecule type" value="Genomic_DNA"/>
</dbReference>
<dbReference type="Gene3D" id="1.25.40.10">
    <property type="entry name" value="Tetratricopeptide repeat domain"/>
    <property type="match status" value="1"/>
</dbReference>
<reference evidence="1 2" key="1">
    <citation type="journal article" date="2020" name="Biotechnol. Biofuels">
        <title>New insights from the biogas microbiome by comprehensive genome-resolved metagenomics of nearly 1600 species originating from multiple anaerobic digesters.</title>
        <authorList>
            <person name="Campanaro S."/>
            <person name="Treu L."/>
            <person name="Rodriguez-R L.M."/>
            <person name="Kovalovszki A."/>
            <person name="Ziels R.M."/>
            <person name="Maus I."/>
            <person name="Zhu X."/>
            <person name="Kougias P.G."/>
            <person name="Basile A."/>
            <person name="Luo G."/>
            <person name="Schluter A."/>
            <person name="Konstantinidis K.T."/>
            <person name="Angelidaki I."/>
        </authorList>
    </citation>
    <scope>NUCLEOTIDE SEQUENCE [LARGE SCALE GENOMIC DNA]</scope>
    <source>
        <strain evidence="1">AS27yjCOA_65</strain>
    </source>
</reference>
<evidence type="ECO:0000313" key="1">
    <source>
        <dbReference type="EMBL" id="NMC64356.1"/>
    </source>
</evidence>
<dbReference type="AlphaFoldDB" id="A0A7X9FU33"/>
<sequence length="207" mass="22681">MDNSDFESKISELLRQISALSRKGQFEEALKYAREYADLCEKTHGLEANETLGSLLSVAKLLMKNSQHEQAIEIFKKARDAASSLSTPNPSIVAYALSGIAACELAQGNLESAKVSVLAALNVIEHSSSLIEIQATSEILQDLTEILYSLKGLAQLRNIYSTILKITSEIDDENLSSIISKVITAAKWFYQNDDLESANILAEKALQ</sequence>
<dbReference type="SMART" id="SM00028">
    <property type="entry name" value="TPR"/>
    <property type="match status" value="3"/>
</dbReference>
<gene>
    <name evidence="1" type="ORF">GYA55_14425</name>
</gene>
<feature type="non-terminal residue" evidence="1">
    <location>
        <position position="207"/>
    </location>
</feature>
<accession>A0A7X9FU33</accession>
<dbReference type="InterPro" id="IPR011990">
    <property type="entry name" value="TPR-like_helical_dom_sf"/>
</dbReference>
<organism evidence="1 2">
    <name type="scientific">SAR324 cluster bacterium</name>
    <dbReference type="NCBI Taxonomy" id="2024889"/>
    <lineage>
        <taxon>Bacteria</taxon>
        <taxon>Deltaproteobacteria</taxon>
        <taxon>SAR324 cluster</taxon>
    </lineage>
</organism>
<dbReference type="Proteomes" id="UP000524246">
    <property type="component" value="Unassembled WGS sequence"/>
</dbReference>
<protein>
    <submittedName>
        <fullName evidence="1">Tetratricopeptide repeat protein</fullName>
    </submittedName>
</protein>
<dbReference type="SUPFAM" id="SSF48452">
    <property type="entry name" value="TPR-like"/>
    <property type="match status" value="1"/>
</dbReference>
<proteinExistence type="predicted"/>